<evidence type="ECO:0000313" key="3">
    <source>
        <dbReference type="Proteomes" id="UP000069030"/>
    </source>
</evidence>
<gene>
    <name evidence="2" type="ORF">AS202_06665</name>
</gene>
<dbReference type="Pfam" id="PF00582">
    <property type="entry name" value="Usp"/>
    <property type="match status" value="2"/>
</dbReference>
<dbReference type="InterPro" id="IPR006016">
    <property type="entry name" value="UspA"/>
</dbReference>
<dbReference type="RefSeq" id="WP_006257674.1">
    <property type="nucleotide sequence ID" value="NZ_BCMQ01000001.1"/>
</dbReference>
<dbReference type="CDD" id="cd00293">
    <property type="entry name" value="USP-like"/>
    <property type="match status" value="2"/>
</dbReference>
<accession>A0A0S7EBN5</accession>
<dbReference type="PANTHER" id="PTHR46268:SF6">
    <property type="entry name" value="UNIVERSAL STRESS PROTEIN UP12"/>
    <property type="match status" value="1"/>
</dbReference>
<sequence>MKKILVPTDFSTQAYNAIKVAACIAKKGDAEILLLHILDLPQQGNDSINKGTPAPEVMFFKNAAEEKLRELALSDLFEGIKVSTSLILDRTAYGVTKTAETNKADLIVMGSHGASGAKEYFVGSNTQKVVRTSDAPVLVIKGEGDDFNVNDLVFASDFTDNMKEPFKKILRLHQMFDTKLHLLMVNTPNSFKPTHVAEQVLEDFLEDITDTEYDLSIYNDLTVEKGILNFSKKTNADLITIATHGRTGLAHFFNGSISEDLVNHSPISVLTIKID</sequence>
<dbReference type="SUPFAM" id="SSF52402">
    <property type="entry name" value="Adenine nucleotide alpha hydrolases-like"/>
    <property type="match status" value="2"/>
</dbReference>
<reference evidence="2 3" key="1">
    <citation type="journal article" date="2016" name="J. Zhejiang Univ. Sci. B">
        <title>Antibiotic resistance mechanisms of Myroides sp.</title>
        <authorList>
            <person name="Hu S."/>
            <person name="Yuan S."/>
            <person name="Qu H."/>
            <person name="Jiang T."/>
            <person name="Zhou Y."/>
            <person name="Wang M."/>
            <person name="Ming D."/>
        </authorList>
    </citation>
    <scope>NUCLEOTIDE SEQUENCE [LARGE SCALE GENOMIC DNA]</scope>
    <source>
        <strain evidence="2 3">PR63039</strain>
    </source>
</reference>
<dbReference type="PANTHER" id="PTHR46268">
    <property type="entry name" value="STRESS RESPONSE PROTEIN NHAX"/>
    <property type="match status" value="1"/>
</dbReference>
<dbReference type="Gene3D" id="3.40.50.620">
    <property type="entry name" value="HUPs"/>
    <property type="match status" value="2"/>
</dbReference>
<dbReference type="eggNOG" id="COG0589">
    <property type="taxonomic scope" value="Bacteria"/>
</dbReference>
<proteinExistence type="inferred from homology"/>
<protein>
    <submittedName>
        <fullName evidence="2">Universal stress protein UspA</fullName>
    </submittedName>
</protein>
<dbReference type="PRINTS" id="PR01438">
    <property type="entry name" value="UNVRSLSTRESS"/>
</dbReference>
<organism evidence="2 3">
    <name type="scientific">Myroides odoratimimus</name>
    <dbReference type="NCBI Taxonomy" id="76832"/>
    <lineage>
        <taxon>Bacteria</taxon>
        <taxon>Pseudomonadati</taxon>
        <taxon>Bacteroidota</taxon>
        <taxon>Flavobacteriia</taxon>
        <taxon>Flavobacteriales</taxon>
        <taxon>Flavobacteriaceae</taxon>
        <taxon>Myroides</taxon>
    </lineage>
</organism>
<dbReference type="EMBL" id="CP013690">
    <property type="protein sequence ID" value="ALU25841.1"/>
    <property type="molecule type" value="Genomic_DNA"/>
</dbReference>
<dbReference type="Proteomes" id="UP000069030">
    <property type="component" value="Chromosome"/>
</dbReference>
<dbReference type="AlphaFoldDB" id="A0A0S7EBN5"/>
<name>A0A0S7EBN5_9FLAO</name>
<comment type="similarity">
    <text evidence="1">Belongs to the universal stress protein A family.</text>
</comment>
<dbReference type="KEGG" id="mod:AS202_06665"/>
<dbReference type="InterPro" id="IPR014729">
    <property type="entry name" value="Rossmann-like_a/b/a_fold"/>
</dbReference>
<dbReference type="GeneID" id="66974472"/>
<dbReference type="InterPro" id="IPR006015">
    <property type="entry name" value="Universal_stress_UspA"/>
</dbReference>
<evidence type="ECO:0000313" key="2">
    <source>
        <dbReference type="EMBL" id="ALU25841.1"/>
    </source>
</evidence>
<evidence type="ECO:0000256" key="1">
    <source>
        <dbReference type="ARBA" id="ARBA00008791"/>
    </source>
</evidence>